<sequence length="81" mass="9071">QSKNGEMIEASVQPFYPTDIIKNEVSGKYMDNFEGAVTTQDNPDNIWPCKSSANQVWKFKEGTTQLAFGADRKSGTYCQDI</sequence>
<keyword evidence="2" id="KW-1185">Reference proteome</keyword>
<feature type="non-terminal residue" evidence="1">
    <location>
        <position position="81"/>
    </location>
</feature>
<dbReference type="OrthoDB" id="10480198at2759"/>
<protein>
    <recommendedName>
        <fullName evidence="3">Ricin B lectin domain-containing protein</fullName>
    </recommendedName>
</protein>
<dbReference type="AlphaFoldDB" id="A0A9P6TYP9"/>
<evidence type="ECO:0000313" key="2">
    <source>
        <dbReference type="Proteomes" id="UP000726737"/>
    </source>
</evidence>
<evidence type="ECO:0000313" key="1">
    <source>
        <dbReference type="EMBL" id="KAG0252942.1"/>
    </source>
</evidence>
<gene>
    <name evidence="1" type="ORF">BG011_006643</name>
</gene>
<proteinExistence type="predicted"/>
<dbReference type="SUPFAM" id="SSF50370">
    <property type="entry name" value="Ricin B-like lectins"/>
    <property type="match status" value="1"/>
</dbReference>
<name>A0A9P6TYP9_9FUNG</name>
<evidence type="ECO:0008006" key="3">
    <source>
        <dbReference type="Google" id="ProtNLM"/>
    </source>
</evidence>
<reference evidence="1" key="1">
    <citation type="journal article" date="2020" name="Fungal Divers.">
        <title>Resolving the Mortierellaceae phylogeny through synthesis of multi-gene phylogenetics and phylogenomics.</title>
        <authorList>
            <person name="Vandepol N."/>
            <person name="Liber J."/>
            <person name="Desiro A."/>
            <person name="Na H."/>
            <person name="Kennedy M."/>
            <person name="Barry K."/>
            <person name="Grigoriev I.V."/>
            <person name="Miller A.N."/>
            <person name="O'Donnell K."/>
            <person name="Stajich J.E."/>
            <person name="Bonito G."/>
        </authorList>
    </citation>
    <scope>NUCLEOTIDE SEQUENCE</scope>
    <source>
        <strain evidence="1">KOD948</strain>
    </source>
</reference>
<dbReference type="CDD" id="cd00161">
    <property type="entry name" value="beta-trefoil_Ricin-like"/>
    <property type="match status" value="1"/>
</dbReference>
<dbReference type="Proteomes" id="UP000726737">
    <property type="component" value="Unassembled WGS sequence"/>
</dbReference>
<accession>A0A9P6TYP9</accession>
<dbReference type="EMBL" id="JAAAJA010000489">
    <property type="protein sequence ID" value="KAG0252942.1"/>
    <property type="molecule type" value="Genomic_DNA"/>
</dbReference>
<dbReference type="Gene3D" id="2.80.10.50">
    <property type="match status" value="1"/>
</dbReference>
<organism evidence="1 2">
    <name type="scientific">Mortierella polycephala</name>
    <dbReference type="NCBI Taxonomy" id="41804"/>
    <lineage>
        <taxon>Eukaryota</taxon>
        <taxon>Fungi</taxon>
        <taxon>Fungi incertae sedis</taxon>
        <taxon>Mucoromycota</taxon>
        <taxon>Mortierellomycotina</taxon>
        <taxon>Mortierellomycetes</taxon>
        <taxon>Mortierellales</taxon>
        <taxon>Mortierellaceae</taxon>
        <taxon>Mortierella</taxon>
    </lineage>
</organism>
<comment type="caution">
    <text evidence="1">The sequence shown here is derived from an EMBL/GenBank/DDBJ whole genome shotgun (WGS) entry which is preliminary data.</text>
</comment>
<dbReference type="InterPro" id="IPR035992">
    <property type="entry name" value="Ricin_B-like_lectins"/>
</dbReference>